<comment type="catalytic activity">
    <reaction evidence="7">
        <text>L-serine = pyruvate + NH4(+)</text>
        <dbReference type="Rhea" id="RHEA:19169"/>
        <dbReference type="ChEBI" id="CHEBI:15361"/>
        <dbReference type="ChEBI" id="CHEBI:28938"/>
        <dbReference type="ChEBI" id="CHEBI:33384"/>
        <dbReference type="EC" id="4.3.1.17"/>
    </reaction>
</comment>
<dbReference type="EC" id="4.3.1.17" evidence="2"/>
<gene>
    <name evidence="10" type="primary">LOC100203208</name>
</gene>
<comment type="cofactor">
    <cofactor evidence="1">
        <name>pyridoxal 5'-phosphate</name>
        <dbReference type="ChEBI" id="CHEBI:597326"/>
    </cofactor>
</comment>
<evidence type="ECO:0000256" key="6">
    <source>
        <dbReference type="ARBA" id="ARBA00042605"/>
    </source>
</evidence>
<name>A0ABM4BC81_HYDVU</name>
<evidence type="ECO:0000259" key="8">
    <source>
        <dbReference type="Pfam" id="PF00291"/>
    </source>
</evidence>
<evidence type="ECO:0000256" key="7">
    <source>
        <dbReference type="ARBA" id="ARBA00049406"/>
    </source>
</evidence>
<keyword evidence="3" id="KW-0663">Pyridoxal phosphate</keyword>
<evidence type="ECO:0000256" key="1">
    <source>
        <dbReference type="ARBA" id="ARBA00001933"/>
    </source>
</evidence>
<evidence type="ECO:0000256" key="3">
    <source>
        <dbReference type="ARBA" id="ARBA00022898"/>
    </source>
</evidence>
<keyword evidence="4" id="KW-0456">Lyase</keyword>
<dbReference type="GeneID" id="100203208"/>
<dbReference type="PANTHER" id="PTHR48078:SF14">
    <property type="entry name" value="L-SERINE AMMONIA-LYASE"/>
    <property type="match status" value="1"/>
</dbReference>
<dbReference type="RefSeq" id="XP_065646538.1">
    <property type="nucleotide sequence ID" value="XM_065790466.1"/>
</dbReference>
<dbReference type="InterPro" id="IPR036052">
    <property type="entry name" value="TrpB-like_PALP_sf"/>
</dbReference>
<evidence type="ECO:0000313" key="10">
    <source>
        <dbReference type="RefSeq" id="XP_065646538.1"/>
    </source>
</evidence>
<evidence type="ECO:0000313" key="9">
    <source>
        <dbReference type="Proteomes" id="UP001652625"/>
    </source>
</evidence>
<dbReference type="PANTHER" id="PTHR48078">
    <property type="entry name" value="THREONINE DEHYDRATASE, MITOCHONDRIAL-RELATED"/>
    <property type="match status" value="1"/>
</dbReference>
<dbReference type="PROSITE" id="PS00165">
    <property type="entry name" value="DEHYDRATASE_SER_THR"/>
    <property type="match status" value="1"/>
</dbReference>
<dbReference type="InterPro" id="IPR001926">
    <property type="entry name" value="TrpB-like_PALP"/>
</dbReference>
<accession>A0ABM4BC81</accession>
<dbReference type="Gene3D" id="3.40.50.1100">
    <property type="match status" value="2"/>
</dbReference>
<reference evidence="10" key="2">
    <citation type="submission" date="2025-08" db="UniProtKB">
        <authorList>
            <consortium name="RefSeq"/>
        </authorList>
    </citation>
    <scope>IDENTIFICATION</scope>
</reference>
<keyword evidence="9" id="KW-1185">Reference proteome</keyword>
<sequence>MNCITLGSLQLLREEMKKHPNLCFVTPTLLGLEQQLQNELPVKIKSLSIKLESMQCTGSFKARGVLAQFLELSTEDCKNKRILVTMSAGNYGKAFAYISGVEYMPAVVCMPESAPEDRRETIKSFGAKVLVCSRSELMDTVNNHVKNHNSLFLHSFDDIQLIKGHASAGLELVEQLPKEPDIIVVCCGGGGFLAGVSLAVRLYGWTSTKIYGVEPDAAPTMYEAIKNGRILETKVRDTIAAGLAPPFAGEICFNIVKEHVNGILLVTDDEIIRSMALLYKIGLVAEPSGAASFAALLSNKIPDCEHKDVVLILTGGNIASNALNSLLNPT</sequence>
<feature type="domain" description="Tryptophan synthase beta chain-like PALP" evidence="8">
    <location>
        <begin position="35"/>
        <end position="315"/>
    </location>
</feature>
<proteinExistence type="predicted"/>
<evidence type="ECO:0000256" key="5">
    <source>
        <dbReference type="ARBA" id="ARBA00041766"/>
    </source>
</evidence>
<organism evidence="9 10">
    <name type="scientific">Hydra vulgaris</name>
    <name type="common">Hydra</name>
    <name type="synonym">Hydra attenuata</name>
    <dbReference type="NCBI Taxonomy" id="6087"/>
    <lineage>
        <taxon>Eukaryota</taxon>
        <taxon>Metazoa</taxon>
        <taxon>Cnidaria</taxon>
        <taxon>Hydrozoa</taxon>
        <taxon>Hydroidolina</taxon>
        <taxon>Anthoathecata</taxon>
        <taxon>Aplanulata</taxon>
        <taxon>Hydridae</taxon>
        <taxon>Hydra</taxon>
    </lineage>
</organism>
<dbReference type="SUPFAM" id="SSF53686">
    <property type="entry name" value="Tryptophan synthase beta subunit-like PLP-dependent enzymes"/>
    <property type="match status" value="1"/>
</dbReference>
<evidence type="ECO:0000256" key="2">
    <source>
        <dbReference type="ARBA" id="ARBA00012093"/>
    </source>
</evidence>
<dbReference type="Pfam" id="PF00291">
    <property type="entry name" value="PALP"/>
    <property type="match status" value="1"/>
</dbReference>
<evidence type="ECO:0000256" key="4">
    <source>
        <dbReference type="ARBA" id="ARBA00023239"/>
    </source>
</evidence>
<protein>
    <recommendedName>
        <fullName evidence="2">L-serine ammonia-lyase</fullName>
        <ecNumber evidence="2">4.3.1.17</ecNumber>
    </recommendedName>
    <alternativeName>
        <fullName evidence="5">L-serine deaminase</fullName>
    </alternativeName>
    <alternativeName>
        <fullName evidence="6">L-threonine dehydratase</fullName>
    </alternativeName>
</protein>
<reference evidence="9" key="1">
    <citation type="submission" date="2025-05" db="UniProtKB">
        <authorList>
            <consortium name="RefSeq"/>
        </authorList>
    </citation>
    <scope>NUCLEOTIDE SEQUENCE [LARGE SCALE GENOMIC DNA]</scope>
</reference>
<dbReference type="InterPro" id="IPR050147">
    <property type="entry name" value="Ser/Thr_Dehydratase"/>
</dbReference>
<dbReference type="InterPro" id="IPR000634">
    <property type="entry name" value="Ser/Thr_deHydtase_PyrdxlP-BS"/>
</dbReference>
<dbReference type="Proteomes" id="UP001652625">
    <property type="component" value="Chromosome 02"/>
</dbReference>